<evidence type="ECO:0000313" key="2">
    <source>
        <dbReference type="EMBL" id="AGP38792.1"/>
    </source>
</evidence>
<evidence type="ECO:0000256" key="1">
    <source>
        <dbReference type="SAM" id="MobiDB-lite"/>
    </source>
</evidence>
<dbReference type="Proteomes" id="UP000014803">
    <property type="component" value="Chromosome"/>
</dbReference>
<feature type="compositionally biased region" description="Low complexity" evidence="1">
    <location>
        <begin position="252"/>
        <end position="266"/>
    </location>
</feature>
<protein>
    <recommendedName>
        <fullName evidence="4">PEGA domain-containing protein</fullName>
    </recommendedName>
</protein>
<dbReference type="AlphaFoldDB" id="S4XZX5"/>
<evidence type="ECO:0008006" key="4">
    <source>
        <dbReference type="Google" id="ProtNLM"/>
    </source>
</evidence>
<dbReference type="HOGENOM" id="CLU_711519_0_0_7"/>
<feature type="region of interest" description="Disordered" evidence="1">
    <location>
        <begin position="243"/>
        <end position="267"/>
    </location>
</feature>
<dbReference type="PATRIC" id="fig|1254432.3.peg.7366"/>
<reference evidence="2 3" key="1">
    <citation type="journal article" date="2013" name="Sci. Rep.">
        <title>Extraordinary expansion of a Sorangium cellulosum genome from an alkaline milieu.</title>
        <authorList>
            <person name="Han K."/>
            <person name="Li Z.F."/>
            <person name="Peng R."/>
            <person name="Zhu L.P."/>
            <person name="Zhou T."/>
            <person name="Wang L.G."/>
            <person name="Li S.G."/>
            <person name="Zhang X.B."/>
            <person name="Hu W."/>
            <person name="Wu Z.H."/>
            <person name="Qin N."/>
            <person name="Li Y.Z."/>
        </authorList>
    </citation>
    <scope>NUCLEOTIDE SEQUENCE [LARGE SCALE GENOMIC DNA]</scope>
    <source>
        <strain evidence="2 3">So0157-2</strain>
    </source>
</reference>
<organism evidence="2 3">
    <name type="scientific">Sorangium cellulosum So0157-2</name>
    <dbReference type="NCBI Taxonomy" id="1254432"/>
    <lineage>
        <taxon>Bacteria</taxon>
        <taxon>Pseudomonadati</taxon>
        <taxon>Myxococcota</taxon>
        <taxon>Polyangia</taxon>
        <taxon>Polyangiales</taxon>
        <taxon>Polyangiaceae</taxon>
        <taxon>Sorangium</taxon>
    </lineage>
</organism>
<dbReference type="KEGG" id="scu:SCE1572_32500"/>
<dbReference type="eggNOG" id="COG0457">
    <property type="taxonomic scope" value="Bacteria"/>
</dbReference>
<name>S4XZX5_SORCE</name>
<proteinExistence type="predicted"/>
<sequence>MLGLSCRSPTPVEGQGACEHLANCTGRRLRGGCPGDKTMRRSPRSPIPAVLLLLSCAAPAAAEPLPRRRPSTGPEQEMLDEAKRLVDQGRIADARDIHLTLWRLTKSASDAFRVGMLSFRLRDFQVAAEFLAIYFDMVGTPEAPKIWVPPGFKEGYELARANFAEARRHVGAIEVRVSEPGAAVLVDGRQVGVSPLPRPVYVAPGQHRVGAQLAGRQVEVPAAVDAGGERTVWLVLRRADAEEPARPSTSKAAAPQGAAPGAAPPRAARDPALRWWTVGGLAATSVALAVVGGVSVAEANDAAGDRDAAFVRARWEVFRCRPGLPACDAYAEADGRARTFTGVSVGAFIGAGLAAGGAVAAGFLLAPEATVRVGAVGGAPGAAVSFGW</sequence>
<accession>S4XZX5</accession>
<evidence type="ECO:0000313" key="3">
    <source>
        <dbReference type="Proteomes" id="UP000014803"/>
    </source>
</evidence>
<dbReference type="EMBL" id="CP003969">
    <property type="protein sequence ID" value="AGP38792.1"/>
    <property type="molecule type" value="Genomic_DNA"/>
</dbReference>
<gene>
    <name evidence="2" type="ORF">SCE1572_32500</name>
</gene>